<dbReference type="EC" id="2.6.1.13" evidence="4 9"/>
<dbReference type="PIRSF" id="PIRSF000521">
    <property type="entry name" value="Transaminase_4ab_Lys_Orn"/>
    <property type="match status" value="1"/>
</dbReference>
<dbReference type="SUPFAM" id="SSF53383">
    <property type="entry name" value="PLP-dependent transferases"/>
    <property type="match status" value="1"/>
</dbReference>
<dbReference type="GO" id="GO:0055129">
    <property type="term" value="P:L-proline biosynthetic process"/>
    <property type="evidence" value="ECO:0007669"/>
    <property type="project" value="UniProtKB-UniPathway"/>
</dbReference>
<evidence type="ECO:0000256" key="10">
    <source>
        <dbReference type="SAM" id="MobiDB-lite"/>
    </source>
</evidence>
<dbReference type="InterPro" id="IPR005814">
    <property type="entry name" value="Aminotrans_3"/>
</dbReference>
<dbReference type="AlphaFoldDB" id="A0A8K0NTC1"/>
<dbReference type="OrthoDB" id="10261433at2759"/>
<dbReference type="InterPro" id="IPR049704">
    <property type="entry name" value="Aminotrans_3_PPA_site"/>
</dbReference>
<dbReference type="Pfam" id="PF00202">
    <property type="entry name" value="Aminotran_3"/>
    <property type="match status" value="1"/>
</dbReference>
<gene>
    <name evidence="11" type="ORF">FFLO_00825</name>
</gene>
<feature type="region of interest" description="Disordered" evidence="10">
    <location>
        <begin position="1"/>
        <end position="21"/>
    </location>
</feature>
<dbReference type="PANTHER" id="PTHR11986:SF18">
    <property type="entry name" value="ORNITHINE AMINOTRANSFERASE, MITOCHONDRIAL"/>
    <property type="match status" value="1"/>
</dbReference>
<evidence type="ECO:0000256" key="3">
    <source>
        <dbReference type="ARBA" id="ARBA00008954"/>
    </source>
</evidence>
<comment type="pathway">
    <text evidence="2 9">Amino-acid biosynthesis; L-proline biosynthesis; L-glutamate 5-semialdehyde from L-ornithine: step 1/1.</text>
</comment>
<keyword evidence="12" id="KW-1185">Reference proteome</keyword>
<proteinExistence type="inferred from homology"/>
<evidence type="ECO:0000313" key="12">
    <source>
        <dbReference type="Proteomes" id="UP000812966"/>
    </source>
</evidence>
<dbReference type="InterPro" id="IPR010164">
    <property type="entry name" value="Orn_aminotrans"/>
</dbReference>
<dbReference type="GO" id="GO:0030170">
    <property type="term" value="F:pyridoxal phosphate binding"/>
    <property type="evidence" value="ECO:0007669"/>
    <property type="project" value="InterPro"/>
</dbReference>
<comment type="cofactor">
    <cofactor evidence="1 9">
        <name>pyridoxal 5'-phosphate</name>
        <dbReference type="ChEBI" id="CHEBI:597326"/>
    </cofactor>
</comment>
<dbReference type="CDD" id="cd00610">
    <property type="entry name" value="OAT_like"/>
    <property type="match status" value="1"/>
</dbReference>
<dbReference type="FunFam" id="3.90.1150.10:FF:000152">
    <property type="entry name" value="Ornithine aminotransferase"/>
    <property type="match status" value="1"/>
</dbReference>
<dbReference type="FunFam" id="3.40.640.10:FF:000011">
    <property type="entry name" value="Ornithine aminotransferase"/>
    <property type="match status" value="1"/>
</dbReference>
<sequence>MSPVATKQSHPTGSTKKLSSEQVIHLEHEHSAHNYHPLPVVFDRALGAKVWDPEGNEYIDMLSAYSAVNQGHCHPRLLQTLISQAHLCTLSSRAFHSSHLGPYAEKITKMFGYDMVLPMNTGVEAVETAIKLARKWGYMKKGIEEGKARVISVDGSFHGRSLGAISLSTDPESRDGFGPFVPGLGPKWEGGLVRYNHPEDLEAYLEQYGHEVAGFLVEPIQGEAGIFVPDDGYLTRCQEICRRHNVLFMVDEIQTGLARTGKMLCSDWDGVKPDIITLGKALSGGIYPVSAVLANKEVMLCIKPGEHGSTYGGNPLGCAVAMTALDVLVDEGLVDRAQRLGEVFRSKVREIGSPLIKEVRGRGLLNAVVIDETKSKKGRSAWQLCLLMKSKGLLAKPTHVNIIRFAPPLVIEEEDLLKAIKLIEESLVEIDTLDKIPGDDSEEKNTVIGLED</sequence>
<dbReference type="PANTHER" id="PTHR11986">
    <property type="entry name" value="AMINOTRANSFERASE CLASS III"/>
    <property type="match status" value="1"/>
</dbReference>
<name>A0A8K0NTC1_9TREE</name>
<dbReference type="GO" id="GO:0010121">
    <property type="term" value="P:L-arginine catabolic process to proline via ornithine"/>
    <property type="evidence" value="ECO:0007669"/>
    <property type="project" value="TreeGrafter"/>
</dbReference>
<dbReference type="Gene3D" id="3.90.1150.10">
    <property type="entry name" value="Aspartate Aminotransferase, domain 1"/>
    <property type="match status" value="1"/>
</dbReference>
<dbReference type="GO" id="GO:0005737">
    <property type="term" value="C:cytoplasm"/>
    <property type="evidence" value="ECO:0007669"/>
    <property type="project" value="TreeGrafter"/>
</dbReference>
<dbReference type="InterPro" id="IPR050103">
    <property type="entry name" value="Class-III_PLP-dep_AT"/>
</dbReference>
<dbReference type="UniPathway" id="UPA00098">
    <property type="reaction ID" value="UER00358"/>
</dbReference>
<dbReference type="GO" id="GO:0019544">
    <property type="term" value="P:L-arginine catabolic process to L-glutamate"/>
    <property type="evidence" value="ECO:0007669"/>
    <property type="project" value="TreeGrafter"/>
</dbReference>
<evidence type="ECO:0000256" key="1">
    <source>
        <dbReference type="ARBA" id="ARBA00001933"/>
    </source>
</evidence>
<evidence type="ECO:0000256" key="4">
    <source>
        <dbReference type="ARBA" id="ARBA00012924"/>
    </source>
</evidence>
<dbReference type="Proteomes" id="UP000812966">
    <property type="component" value="Unassembled WGS sequence"/>
</dbReference>
<organism evidence="11 12">
    <name type="scientific">Filobasidium floriforme</name>
    <dbReference type="NCBI Taxonomy" id="5210"/>
    <lineage>
        <taxon>Eukaryota</taxon>
        <taxon>Fungi</taxon>
        <taxon>Dikarya</taxon>
        <taxon>Basidiomycota</taxon>
        <taxon>Agaricomycotina</taxon>
        <taxon>Tremellomycetes</taxon>
        <taxon>Filobasidiales</taxon>
        <taxon>Filobasidiaceae</taxon>
        <taxon>Filobasidium</taxon>
    </lineage>
</organism>
<keyword evidence="5 9" id="KW-0032">Aminotransferase</keyword>
<comment type="similarity">
    <text evidence="3 8">Belongs to the class-III pyridoxal-phosphate-dependent aminotransferase family.</text>
</comment>
<dbReference type="InterPro" id="IPR015422">
    <property type="entry name" value="PyrdxlP-dep_Trfase_small"/>
</dbReference>
<evidence type="ECO:0000256" key="7">
    <source>
        <dbReference type="ARBA" id="ARBA00022898"/>
    </source>
</evidence>
<evidence type="ECO:0000256" key="2">
    <source>
        <dbReference type="ARBA" id="ARBA00004998"/>
    </source>
</evidence>
<dbReference type="InterPro" id="IPR015421">
    <property type="entry name" value="PyrdxlP-dep_Trfase_major"/>
</dbReference>
<protein>
    <recommendedName>
        <fullName evidence="4 9">Ornithine aminotransferase</fullName>
        <ecNumber evidence="4 9">2.6.1.13</ecNumber>
    </recommendedName>
</protein>
<evidence type="ECO:0000313" key="11">
    <source>
        <dbReference type="EMBL" id="KAG7571152.1"/>
    </source>
</evidence>
<accession>A0A8K0NTC1</accession>
<evidence type="ECO:0000256" key="9">
    <source>
        <dbReference type="RuleBase" id="RU365036"/>
    </source>
</evidence>
<evidence type="ECO:0000256" key="6">
    <source>
        <dbReference type="ARBA" id="ARBA00022679"/>
    </source>
</evidence>
<dbReference type="InterPro" id="IPR015424">
    <property type="entry name" value="PyrdxlP-dep_Trfase"/>
</dbReference>
<dbReference type="GO" id="GO:0042802">
    <property type="term" value="F:identical protein binding"/>
    <property type="evidence" value="ECO:0007669"/>
    <property type="project" value="TreeGrafter"/>
</dbReference>
<dbReference type="GO" id="GO:0004587">
    <property type="term" value="F:ornithine aminotransferase activity"/>
    <property type="evidence" value="ECO:0007669"/>
    <property type="project" value="UniProtKB-EC"/>
</dbReference>
<keyword evidence="7 8" id="KW-0663">Pyridoxal phosphate</keyword>
<evidence type="ECO:0000256" key="8">
    <source>
        <dbReference type="RuleBase" id="RU003560"/>
    </source>
</evidence>
<comment type="caution">
    <text evidence="11">The sequence shown here is derived from an EMBL/GenBank/DDBJ whole genome shotgun (WGS) entry which is preliminary data.</text>
</comment>
<evidence type="ECO:0000256" key="5">
    <source>
        <dbReference type="ARBA" id="ARBA00022576"/>
    </source>
</evidence>
<comment type="catalytic activity">
    <reaction evidence="9">
        <text>a 2-oxocarboxylate + L-ornithine = L-glutamate 5-semialdehyde + an L-alpha-amino acid</text>
        <dbReference type="Rhea" id="RHEA:13877"/>
        <dbReference type="ChEBI" id="CHEBI:35179"/>
        <dbReference type="ChEBI" id="CHEBI:46911"/>
        <dbReference type="ChEBI" id="CHEBI:58066"/>
        <dbReference type="ChEBI" id="CHEBI:59869"/>
        <dbReference type="EC" id="2.6.1.13"/>
    </reaction>
</comment>
<dbReference type="Gene3D" id="3.40.640.10">
    <property type="entry name" value="Type I PLP-dependent aspartate aminotransferase-like (Major domain)"/>
    <property type="match status" value="1"/>
</dbReference>
<dbReference type="PROSITE" id="PS00600">
    <property type="entry name" value="AA_TRANSFER_CLASS_3"/>
    <property type="match status" value="1"/>
</dbReference>
<dbReference type="NCBIfam" id="TIGR01885">
    <property type="entry name" value="Orn_aminotrans"/>
    <property type="match status" value="1"/>
</dbReference>
<keyword evidence="6 9" id="KW-0808">Transferase</keyword>
<dbReference type="EMBL" id="JABELV010000010">
    <property type="protein sequence ID" value="KAG7571152.1"/>
    <property type="molecule type" value="Genomic_DNA"/>
</dbReference>
<reference evidence="11" key="1">
    <citation type="submission" date="2020-04" db="EMBL/GenBank/DDBJ databases">
        <title>Analysis of mating type loci in Filobasidium floriforme.</title>
        <authorList>
            <person name="Nowrousian M."/>
        </authorList>
    </citation>
    <scope>NUCLEOTIDE SEQUENCE</scope>
    <source>
        <strain evidence="11">CBS 6242</strain>
    </source>
</reference>